<organism evidence="4">
    <name type="scientific">Onchocerca ochengi</name>
    <name type="common">Filarial nematode worm</name>
    <dbReference type="NCBI Taxonomy" id="42157"/>
    <lineage>
        <taxon>Eukaryota</taxon>
        <taxon>Metazoa</taxon>
        <taxon>Ecdysozoa</taxon>
        <taxon>Nematoda</taxon>
        <taxon>Chromadorea</taxon>
        <taxon>Rhabditida</taxon>
        <taxon>Spirurina</taxon>
        <taxon>Spiruromorpha</taxon>
        <taxon>Filarioidea</taxon>
        <taxon>Onchocercidae</taxon>
        <taxon>Onchocerca</taxon>
    </lineage>
</organism>
<name>A0A182EGE6_ONCOC</name>
<dbReference type="STRING" id="42157.A0A182EGE6"/>
<dbReference type="Gene3D" id="1.20.1270.290">
    <property type="match status" value="1"/>
</dbReference>
<accession>A0A182EGE6</accession>
<keyword evidence="3" id="KW-1185">Reference proteome</keyword>
<sequence>TEKQYDFEFLVRLQKKLMTLKDPDKMLAVVNTLLTPTSSSPSLPSGLLFTDNNLLSFDICKLNSSLIGKLNRICFGDTA</sequence>
<evidence type="ECO:0000259" key="1">
    <source>
        <dbReference type="Pfam" id="PF17793"/>
    </source>
</evidence>
<proteinExistence type="predicted"/>
<dbReference type="InterPro" id="IPR040930">
    <property type="entry name" value="AF-9_AHD"/>
</dbReference>
<dbReference type="EMBL" id="UYRW01002452">
    <property type="protein sequence ID" value="VDK85210.1"/>
    <property type="molecule type" value="Genomic_DNA"/>
</dbReference>
<reference evidence="4" key="1">
    <citation type="submission" date="2016-06" db="UniProtKB">
        <authorList>
            <consortium name="WormBaseParasite"/>
        </authorList>
    </citation>
    <scope>IDENTIFICATION</scope>
</reference>
<evidence type="ECO:0000313" key="4">
    <source>
        <dbReference type="WBParaSite" id="nOo.2.0.1.t07167-RA"/>
    </source>
</evidence>
<dbReference type="WBParaSite" id="nOo.2.0.1.t07167-RA">
    <property type="protein sequence ID" value="nOo.2.0.1.t07167-RA"/>
    <property type="gene ID" value="nOo.2.0.1.g07167"/>
</dbReference>
<dbReference type="AlphaFoldDB" id="A0A182EGE6"/>
<reference evidence="2 3" key="2">
    <citation type="submission" date="2018-08" db="EMBL/GenBank/DDBJ databases">
        <authorList>
            <person name="Laetsch R D."/>
            <person name="Stevens L."/>
            <person name="Kumar S."/>
            <person name="Blaxter L. M."/>
        </authorList>
    </citation>
    <scope>NUCLEOTIDE SEQUENCE [LARGE SCALE GENOMIC DNA]</scope>
</reference>
<dbReference type="Proteomes" id="UP000271087">
    <property type="component" value="Unassembled WGS sequence"/>
</dbReference>
<dbReference type="Pfam" id="PF17793">
    <property type="entry name" value="AHD"/>
    <property type="match status" value="1"/>
</dbReference>
<protein>
    <submittedName>
        <fullName evidence="4">AHD domain-containing protein</fullName>
    </submittedName>
</protein>
<evidence type="ECO:0000313" key="2">
    <source>
        <dbReference type="EMBL" id="VDK85210.1"/>
    </source>
</evidence>
<feature type="domain" description="AF-9 ANC1 homology" evidence="1">
    <location>
        <begin position="7"/>
        <end position="74"/>
    </location>
</feature>
<evidence type="ECO:0000313" key="3">
    <source>
        <dbReference type="Proteomes" id="UP000271087"/>
    </source>
</evidence>
<gene>
    <name evidence="2" type="ORF">NOO_LOCUS7167</name>
</gene>